<dbReference type="STRING" id="1122155.SAMN02745158_03855"/>
<dbReference type="RefSeq" id="WP_072854405.1">
    <property type="nucleotide sequence ID" value="NZ_FQVI01000031.1"/>
</dbReference>
<feature type="transmembrane region" description="Helical" evidence="9">
    <location>
        <begin position="184"/>
        <end position="201"/>
    </location>
</feature>
<keyword evidence="2" id="KW-0813">Transport</keyword>
<dbReference type="PANTHER" id="PTHR37324">
    <property type="entry name" value="PTS SYSTEM GALACTITOL-SPECIFIC EIIC COMPONENT"/>
    <property type="match status" value="1"/>
</dbReference>
<dbReference type="GO" id="GO:0009401">
    <property type="term" value="P:phosphoenolpyruvate-dependent sugar phosphotransferase system"/>
    <property type="evidence" value="ECO:0007669"/>
    <property type="project" value="UniProtKB-KW"/>
</dbReference>
<dbReference type="PROSITE" id="PS51104">
    <property type="entry name" value="PTS_EIIC_TYPE_2"/>
    <property type="match status" value="1"/>
</dbReference>
<reference evidence="11 12" key="1">
    <citation type="submission" date="2016-11" db="EMBL/GenBank/DDBJ databases">
        <authorList>
            <person name="Jaros S."/>
            <person name="Januszkiewicz K."/>
            <person name="Wedrychowicz H."/>
        </authorList>
    </citation>
    <scope>NUCLEOTIDE SEQUENCE [LARGE SCALE GENOMIC DNA]</scope>
    <source>
        <strain evidence="11 12">DSM 17459</strain>
    </source>
</reference>
<protein>
    <submittedName>
        <fullName evidence="11">PTS system, galactitol-specific IIC component</fullName>
    </submittedName>
</protein>
<keyword evidence="4" id="KW-0762">Sugar transport</keyword>
<evidence type="ECO:0000256" key="7">
    <source>
        <dbReference type="ARBA" id="ARBA00022989"/>
    </source>
</evidence>
<evidence type="ECO:0000256" key="8">
    <source>
        <dbReference type="ARBA" id="ARBA00023136"/>
    </source>
</evidence>
<feature type="transmembrane region" description="Helical" evidence="9">
    <location>
        <begin position="296"/>
        <end position="329"/>
    </location>
</feature>
<evidence type="ECO:0000256" key="3">
    <source>
        <dbReference type="ARBA" id="ARBA00022475"/>
    </source>
</evidence>
<feature type="transmembrane region" description="Helical" evidence="9">
    <location>
        <begin position="251"/>
        <end position="276"/>
    </location>
</feature>
<dbReference type="Proteomes" id="UP000184245">
    <property type="component" value="Unassembled WGS sequence"/>
</dbReference>
<dbReference type="PIRSF" id="PIRSF006304">
    <property type="entry name" value="GatC"/>
    <property type="match status" value="1"/>
</dbReference>
<dbReference type="OrthoDB" id="9787936at2"/>
<dbReference type="InterPro" id="IPR004703">
    <property type="entry name" value="PTS_sugar-sp_permease"/>
</dbReference>
<evidence type="ECO:0000256" key="4">
    <source>
        <dbReference type="ARBA" id="ARBA00022597"/>
    </source>
</evidence>
<evidence type="ECO:0000256" key="5">
    <source>
        <dbReference type="ARBA" id="ARBA00022683"/>
    </source>
</evidence>
<feature type="domain" description="PTS EIIC type-2" evidence="10">
    <location>
        <begin position="9"/>
        <end position="421"/>
    </location>
</feature>
<evidence type="ECO:0000313" key="12">
    <source>
        <dbReference type="Proteomes" id="UP000184245"/>
    </source>
</evidence>
<feature type="transmembrane region" description="Helical" evidence="9">
    <location>
        <begin position="221"/>
        <end position="245"/>
    </location>
</feature>
<keyword evidence="12" id="KW-1185">Reference proteome</keyword>
<evidence type="ECO:0000256" key="6">
    <source>
        <dbReference type="ARBA" id="ARBA00022692"/>
    </source>
</evidence>
<proteinExistence type="predicted"/>
<comment type="subcellular location">
    <subcellularLocation>
        <location evidence="1">Cell membrane</location>
        <topology evidence="1">Multi-pass membrane protein</topology>
    </subcellularLocation>
</comment>
<gene>
    <name evidence="11" type="ORF">SAMN02745158_03855</name>
</gene>
<feature type="transmembrane region" description="Helical" evidence="9">
    <location>
        <begin position="133"/>
        <end position="164"/>
    </location>
</feature>
<dbReference type="Pfam" id="PF03611">
    <property type="entry name" value="EIIC-GAT"/>
    <property type="match status" value="1"/>
</dbReference>
<dbReference type="PANTHER" id="PTHR37324:SF2">
    <property type="entry name" value="PTS SYSTEM GALACTITOL-SPECIFIC EIIC COMPONENT"/>
    <property type="match status" value="1"/>
</dbReference>
<keyword evidence="8 9" id="KW-0472">Membrane</keyword>
<feature type="transmembrane region" description="Helical" evidence="9">
    <location>
        <begin position="84"/>
        <end position="112"/>
    </location>
</feature>
<feature type="transmembrane region" description="Helical" evidence="9">
    <location>
        <begin position="12"/>
        <end position="33"/>
    </location>
</feature>
<evidence type="ECO:0000259" key="10">
    <source>
        <dbReference type="PROSITE" id="PS51104"/>
    </source>
</evidence>
<dbReference type="GO" id="GO:0015577">
    <property type="term" value="F:galactitol transmembrane transporter activity"/>
    <property type="evidence" value="ECO:0007669"/>
    <property type="project" value="InterPro"/>
</dbReference>
<name>A0A1M5BXP0_9CLOT</name>
<keyword evidence="7 9" id="KW-1133">Transmembrane helix</keyword>
<evidence type="ECO:0000256" key="9">
    <source>
        <dbReference type="SAM" id="Phobius"/>
    </source>
</evidence>
<dbReference type="AlphaFoldDB" id="A0A1M5BXP0"/>
<dbReference type="InterPro" id="IPR013853">
    <property type="entry name" value="EIIC-GAT"/>
</dbReference>
<sequence>MVDVITKVTSALTSLGASVLIPIFIFIMCMVFGAKFKKSLMAGLTFGAAYIGLNLIIGLLISTVSPMVDIMVENWGIKNDILDVGWAVGSAIAYSTTCGALIILVSLGVNILMLSTRLTKTLNVDIWNFWNHAFTASVVYIISGNLIIGLIAGGIHAAFCLVMADRTAKRVQAFYNVPGVSIPHGWAVTSVPIIAGVNWLLDRIPGVKNINWDEKHIQEKWGIFGSPLVLGTVLGLILGCLAGYWSDIPLLLSSAISIGAVMMIIPKFIALFMESLTVVSDAAKKFMKKHFGDREFYVGLDSAILIGHPTTVAAGIILIPVVLVLAVILPGNRVLPFGDLASLAYFVALVPCLSKGNLFRSLICGIVIMSVVMLICTSFGSSMTTMAVQAGYTIPDGAVNITALSAGNWLTWILSKIAAIF</sequence>
<feature type="transmembrane region" description="Helical" evidence="9">
    <location>
        <begin position="361"/>
        <end position="380"/>
    </location>
</feature>
<feature type="transmembrane region" description="Helical" evidence="9">
    <location>
        <begin position="40"/>
        <end position="64"/>
    </location>
</feature>
<evidence type="ECO:0000256" key="2">
    <source>
        <dbReference type="ARBA" id="ARBA00022448"/>
    </source>
</evidence>
<keyword evidence="5" id="KW-0598">Phosphotransferase system</keyword>
<evidence type="ECO:0000313" key="11">
    <source>
        <dbReference type="EMBL" id="SHF46992.1"/>
    </source>
</evidence>
<dbReference type="InterPro" id="IPR013014">
    <property type="entry name" value="PTS_EIIC_2"/>
</dbReference>
<keyword evidence="6 9" id="KW-0812">Transmembrane</keyword>
<dbReference type="EMBL" id="FQVI01000031">
    <property type="protein sequence ID" value="SHF46992.1"/>
    <property type="molecule type" value="Genomic_DNA"/>
</dbReference>
<accession>A0A1M5BXP0</accession>
<organism evidence="11 12">
    <name type="scientific">Lactonifactor longoviformis DSM 17459</name>
    <dbReference type="NCBI Taxonomy" id="1122155"/>
    <lineage>
        <taxon>Bacteria</taxon>
        <taxon>Bacillati</taxon>
        <taxon>Bacillota</taxon>
        <taxon>Clostridia</taxon>
        <taxon>Eubacteriales</taxon>
        <taxon>Clostridiaceae</taxon>
        <taxon>Lactonifactor</taxon>
    </lineage>
</organism>
<dbReference type="GO" id="GO:0005886">
    <property type="term" value="C:plasma membrane"/>
    <property type="evidence" value="ECO:0007669"/>
    <property type="project" value="UniProtKB-SubCell"/>
</dbReference>
<feature type="transmembrane region" description="Helical" evidence="9">
    <location>
        <begin position="335"/>
        <end position="354"/>
    </location>
</feature>
<evidence type="ECO:0000256" key="1">
    <source>
        <dbReference type="ARBA" id="ARBA00004651"/>
    </source>
</evidence>
<keyword evidence="3" id="KW-1003">Cell membrane</keyword>